<dbReference type="OrthoDB" id="3161836at2759"/>
<dbReference type="Proteomes" id="UP000007431">
    <property type="component" value="Unassembled WGS sequence"/>
</dbReference>
<dbReference type="PANTHER" id="PTHR40465">
    <property type="entry name" value="CHROMOSOME 1, WHOLE GENOME SHOTGUN SEQUENCE"/>
    <property type="match status" value="1"/>
</dbReference>
<sequence>MASSNDPSSQIPDVRASLGPLLIASTISWAFWGLLTMQVIRYYLSYKRDTTITKTLVAIVWYERARFAIITSAIITHTRFLDSAHAVILYRGVYQCLINDFGRMIALEFSRVFGEFPPRAIVTILVQGFCYWRIWKLHRSFIPLALFVIMALAQIAFMILYMVTTFGTFPASRKSSLLKCASYGYLAAVLITDLTMAGLLSALLYKQRKDTPYQRTSEMLRRLFYYSINTGTWTAVFALVAILTVSFQPKTAWWAAIFDVGVCGVYSNTLLVNLNGRDFAAGEPEVSHSPVSAQSTKHGPLRDSKRGPLRDSKRGPSTESTATEAILPFEAAKRSQISDVE</sequence>
<feature type="transmembrane region" description="Helical" evidence="2">
    <location>
        <begin position="183"/>
        <end position="205"/>
    </location>
</feature>
<proteinExistence type="predicted"/>
<feature type="non-terminal residue" evidence="4">
    <location>
        <position position="341"/>
    </location>
</feature>
<dbReference type="HOGENOM" id="CLU_046025_2_1_1"/>
<dbReference type="GeneID" id="9593303"/>
<evidence type="ECO:0000256" key="1">
    <source>
        <dbReference type="SAM" id="MobiDB-lite"/>
    </source>
</evidence>
<evidence type="ECO:0000313" key="4">
    <source>
        <dbReference type="EMBL" id="EFI91683.1"/>
    </source>
</evidence>
<accession>D8QKB2</accession>
<dbReference type="RefSeq" id="XP_003026586.1">
    <property type="nucleotide sequence ID" value="XM_003026540.1"/>
</dbReference>
<dbReference type="AlphaFoldDB" id="D8QKB2"/>
<gene>
    <name evidence="4" type="ORF">SCHCODRAFT_114288</name>
</gene>
<dbReference type="PANTHER" id="PTHR40465:SF1">
    <property type="entry name" value="DUF6534 DOMAIN-CONTAINING PROTEIN"/>
    <property type="match status" value="1"/>
</dbReference>
<evidence type="ECO:0000313" key="5">
    <source>
        <dbReference type="Proteomes" id="UP000007431"/>
    </source>
</evidence>
<keyword evidence="2" id="KW-0472">Membrane</keyword>
<evidence type="ECO:0000256" key="2">
    <source>
        <dbReference type="SAM" id="Phobius"/>
    </source>
</evidence>
<protein>
    <recommendedName>
        <fullName evidence="3">DUF6534 domain-containing protein</fullName>
    </recommendedName>
</protein>
<feature type="transmembrane region" description="Helical" evidence="2">
    <location>
        <begin position="226"/>
        <end position="247"/>
    </location>
</feature>
<feature type="transmembrane region" description="Helical" evidence="2">
    <location>
        <begin position="141"/>
        <end position="163"/>
    </location>
</feature>
<feature type="transmembrane region" description="Helical" evidence="2">
    <location>
        <begin position="20"/>
        <end position="44"/>
    </location>
</feature>
<feature type="transmembrane region" description="Helical" evidence="2">
    <location>
        <begin position="253"/>
        <end position="274"/>
    </location>
</feature>
<organism evidence="5">
    <name type="scientific">Schizophyllum commune (strain H4-8 / FGSC 9210)</name>
    <name type="common">Split gill fungus</name>
    <dbReference type="NCBI Taxonomy" id="578458"/>
    <lineage>
        <taxon>Eukaryota</taxon>
        <taxon>Fungi</taxon>
        <taxon>Dikarya</taxon>
        <taxon>Basidiomycota</taxon>
        <taxon>Agaricomycotina</taxon>
        <taxon>Agaricomycetes</taxon>
        <taxon>Agaricomycetidae</taxon>
        <taxon>Agaricales</taxon>
        <taxon>Schizophyllaceae</taxon>
        <taxon>Schizophyllum</taxon>
    </lineage>
</organism>
<dbReference type="Pfam" id="PF20152">
    <property type="entry name" value="DUF6534"/>
    <property type="match status" value="1"/>
</dbReference>
<feature type="region of interest" description="Disordered" evidence="1">
    <location>
        <begin position="285"/>
        <end position="341"/>
    </location>
</feature>
<keyword evidence="2" id="KW-1133">Transmembrane helix</keyword>
<name>D8QKB2_SCHCM</name>
<feature type="domain" description="DUF6534" evidence="3">
    <location>
        <begin position="190"/>
        <end position="278"/>
    </location>
</feature>
<dbReference type="EMBL" id="GL377316">
    <property type="protein sequence ID" value="EFI91683.1"/>
    <property type="molecule type" value="Genomic_DNA"/>
</dbReference>
<dbReference type="VEuPathDB" id="FungiDB:SCHCODRAFT_02594195"/>
<keyword evidence="2" id="KW-0812">Transmembrane</keyword>
<dbReference type="KEGG" id="scm:SCHCO_02594195"/>
<keyword evidence="5" id="KW-1185">Reference proteome</keyword>
<dbReference type="InParanoid" id="D8QKB2"/>
<reference evidence="4 5" key="1">
    <citation type="journal article" date="2010" name="Nat. Biotechnol.">
        <title>Genome sequence of the model mushroom Schizophyllum commune.</title>
        <authorList>
            <person name="Ohm R.A."/>
            <person name="de Jong J.F."/>
            <person name="Lugones L.G."/>
            <person name="Aerts A."/>
            <person name="Kothe E."/>
            <person name="Stajich J.E."/>
            <person name="de Vries R.P."/>
            <person name="Record E."/>
            <person name="Levasseur A."/>
            <person name="Baker S.E."/>
            <person name="Bartholomew K.A."/>
            <person name="Coutinho P.M."/>
            <person name="Erdmann S."/>
            <person name="Fowler T.J."/>
            <person name="Gathman A.C."/>
            <person name="Lombard V."/>
            <person name="Henrissat B."/>
            <person name="Knabe N."/>
            <person name="Kuees U."/>
            <person name="Lilly W.W."/>
            <person name="Lindquist E."/>
            <person name="Lucas S."/>
            <person name="Magnuson J.K."/>
            <person name="Piumi F."/>
            <person name="Raudaskoski M."/>
            <person name="Salamov A."/>
            <person name="Schmutz J."/>
            <person name="Schwarze F.W.M.R."/>
            <person name="vanKuyk P.A."/>
            <person name="Horton J.S."/>
            <person name="Grigoriev I.V."/>
            <person name="Woesten H.A.B."/>
        </authorList>
    </citation>
    <scope>NUCLEOTIDE SEQUENCE [LARGE SCALE GENOMIC DNA]</scope>
    <source>
        <strain evidence="5">H4-8 / FGSC 9210</strain>
    </source>
</reference>
<evidence type="ECO:0000259" key="3">
    <source>
        <dbReference type="Pfam" id="PF20152"/>
    </source>
</evidence>
<dbReference type="InterPro" id="IPR045339">
    <property type="entry name" value="DUF6534"/>
</dbReference>
<feature type="compositionally biased region" description="Basic and acidic residues" evidence="1">
    <location>
        <begin position="300"/>
        <end position="316"/>
    </location>
</feature>